<gene>
    <name evidence="1" type="ORF">EVAR_53135_1</name>
</gene>
<proteinExistence type="predicted"/>
<sequence length="69" mass="7561">MFNVHDVSLGRVCSEQRNLRKTTLCVVRSRSTWTADVRGGHVGGRGRPVAKMVVLYLPPAARGRARAAD</sequence>
<organism evidence="1 2">
    <name type="scientific">Eumeta variegata</name>
    <name type="common">Bagworm moth</name>
    <name type="synonym">Eumeta japonica</name>
    <dbReference type="NCBI Taxonomy" id="151549"/>
    <lineage>
        <taxon>Eukaryota</taxon>
        <taxon>Metazoa</taxon>
        <taxon>Ecdysozoa</taxon>
        <taxon>Arthropoda</taxon>
        <taxon>Hexapoda</taxon>
        <taxon>Insecta</taxon>
        <taxon>Pterygota</taxon>
        <taxon>Neoptera</taxon>
        <taxon>Endopterygota</taxon>
        <taxon>Lepidoptera</taxon>
        <taxon>Glossata</taxon>
        <taxon>Ditrysia</taxon>
        <taxon>Tineoidea</taxon>
        <taxon>Psychidae</taxon>
        <taxon>Oiketicinae</taxon>
        <taxon>Eumeta</taxon>
    </lineage>
</organism>
<accession>A0A4C1YE71</accession>
<comment type="caution">
    <text evidence="1">The sequence shown here is derived from an EMBL/GenBank/DDBJ whole genome shotgun (WGS) entry which is preliminary data.</text>
</comment>
<protein>
    <submittedName>
        <fullName evidence="1">Uncharacterized protein</fullName>
    </submittedName>
</protein>
<keyword evidence="2" id="KW-1185">Reference proteome</keyword>
<reference evidence="1 2" key="1">
    <citation type="journal article" date="2019" name="Commun. Biol.">
        <title>The bagworm genome reveals a unique fibroin gene that provides high tensile strength.</title>
        <authorList>
            <person name="Kono N."/>
            <person name="Nakamura H."/>
            <person name="Ohtoshi R."/>
            <person name="Tomita M."/>
            <person name="Numata K."/>
            <person name="Arakawa K."/>
        </authorList>
    </citation>
    <scope>NUCLEOTIDE SEQUENCE [LARGE SCALE GENOMIC DNA]</scope>
</reference>
<dbReference type="AlphaFoldDB" id="A0A4C1YE71"/>
<evidence type="ECO:0000313" key="2">
    <source>
        <dbReference type="Proteomes" id="UP000299102"/>
    </source>
</evidence>
<evidence type="ECO:0000313" key="1">
    <source>
        <dbReference type="EMBL" id="GBP73340.1"/>
    </source>
</evidence>
<dbReference type="Proteomes" id="UP000299102">
    <property type="component" value="Unassembled WGS sequence"/>
</dbReference>
<name>A0A4C1YE71_EUMVA</name>
<dbReference type="EMBL" id="BGZK01001170">
    <property type="protein sequence ID" value="GBP73340.1"/>
    <property type="molecule type" value="Genomic_DNA"/>
</dbReference>